<dbReference type="Proteomes" id="UP000654401">
    <property type="component" value="Unassembled WGS sequence"/>
</dbReference>
<dbReference type="SMART" id="SM00849">
    <property type="entry name" value="Lactamase_B"/>
    <property type="match status" value="1"/>
</dbReference>
<organism evidence="6 7">
    <name type="scientific">Candidatus Thiopontia autotrophica</name>
    <dbReference type="NCBI Taxonomy" id="2841688"/>
    <lineage>
        <taxon>Bacteria</taxon>
        <taxon>Pseudomonadati</taxon>
        <taxon>Pseudomonadota</taxon>
        <taxon>Gammaproteobacteria</taxon>
        <taxon>Candidatus Thiopontia</taxon>
    </lineage>
</organism>
<dbReference type="AlphaFoldDB" id="A0A8J6P9P6"/>
<feature type="domain" description="Metallo-beta-lactamase" evidence="5">
    <location>
        <begin position="17"/>
        <end position="180"/>
    </location>
</feature>
<keyword evidence="2" id="KW-0479">Metal-binding</keyword>
<dbReference type="InterPro" id="IPR036866">
    <property type="entry name" value="RibonucZ/Hydroxyglut_hydro"/>
</dbReference>
<accession>A0A8J6P9P6</accession>
<dbReference type="InterPro" id="IPR001279">
    <property type="entry name" value="Metallo-B-lactamas"/>
</dbReference>
<comment type="caution">
    <text evidence="6">The sequence shown here is derived from an EMBL/GenBank/DDBJ whole genome shotgun (WGS) entry which is preliminary data.</text>
</comment>
<dbReference type="EMBL" id="JACNFK010000022">
    <property type="protein sequence ID" value="MBC8519367.1"/>
    <property type="molecule type" value="Genomic_DNA"/>
</dbReference>
<dbReference type="Pfam" id="PF00753">
    <property type="entry name" value="Lactamase_B"/>
    <property type="match status" value="1"/>
</dbReference>
<proteinExistence type="predicted"/>
<dbReference type="PANTHER" id="PTHR46233:SF3">
    <property type="entry name" value="HYDROXYACYLGLUTATHIONE HYDROLASE GLOC"/>
    <property type="match status" value="1"/>
</dbReference>
<reference evidence="6 7" key="1">
    <citation type="submission" date="2020-08" db="EMBL/GenBank/DDBJ databases">
        <title>Bridging the membrane lipid divide: bacteria of the FCB group superphylum have the potential to synthesize archaeal ether lipids.</title>
        <authorList>
            <person name="Villanueva L."/>
            <person name="Von Meijenfeldt F.A.B."/>
            <person name="Westbye A.B."/>
            <person name="Yadav S."/>
            <person name="Hopmans E.C."/>
            <person name="Dutilh B.E."/>
            <person name="Sinninghe Damste J.S."/>
        </authorList>
    </citation>
    <scope>NUCLEOTIDE SEQUENCE [LARGE SCALE GENOMIC DNA]</scope>
    <source>
        <strain evidence="6">NIOZ-UU100</strain>
    </source>
</reference>
<evidence type="ECO:0000256" key="2">
    <source>
        <dbReference type="ARBA" id="ARBA00022723"/>
    </source>
</evidence>
<keyword evidence="3" id="KW-0378">Hydrolase</keyword>
<sequence>MVNYSTQLHTLELGPMENFIYLIEDCATATAAVVDPAWEVEKIIDYAAERKLKITAIILTHGHNDHINGVESLQQKSGAKVYINTIEAKFFGLENMDWSSFDAPFKIDLGSTEILAVETPGHTPGGVCYYTDGNLITGDTLFVYGCGRCDLDGSDPVAMFHSLHGLLDQFDPETRVFPGHNYSIDKSSTLKQERAGNPFMHFDDEESFTKYRMELHDQTRSAPYGPMENS</sequence>
<dbReference type="Gene3D" id="3.60.15.10">
    <property type="entry name" value="Ribonuclease Z/Hydroxyacylglutathione hydrolase-like"/>
    <property type="match status" value="1"/>
</dbReference>
<dbReference type="GO" id="GO:0046872">
    <property type="term" value="F:metal ion binding"/>
    <property type="evidence" value="ECO:0007669"/>
    <property type="project" value="UniProtKB-KW"/>
</dbReference>
<evidence type="ECO:0000313" key="7">
    <source>
        <dbReference type="Proteomes" id="UP000654401"/>
    </source>
</evidence>
<keyword evidence="4" id="KW-0862">Zinc</keyword>
<dbReference type="CDD" id="cd16275">
    <property type="entry name" value="BaeB-like_MBL-fold"/>
    <property type="match status" value="1"/>
</dbReference>
<dbReference type="InterPro" id="IPR051453">
    <property type="entry name" value="MBL_Glyoxalase_II"/>
</dbReference>
<dbReference type="SUPFAM" id="SSF56281">
    <property type="entry name" value="Metallo-hydrolase/oxidoreductase"/>
    <property type="match status" value="1"/>
</dbReference>
<evidence type="ECO:0000256" key="3">
    <source>
        <dbReference type="ARBA" id="ARBA00022801"/>
    </source>
</evidence>
<name>A0A8J6P9P6_9GAMM</name>
<evidence type="ECO:0000313" key="6">
    <source>
        <dbReference type="EMBL" id="MBC8519367.1"/>
    </source>
</evidence>
<gene>
    <name evidence="6" type="ORF">H8D24_03035</name>
</gene>
<evidence type="ECO:0000259" key="5">
    <source>
        <dbReference type="SMART" id="SM00849"/>
    </source>
</evidence>
<evidence type="ECO:0000256" key="4">
    <source>
        <dbReference type="ARBA" id="ARBA00022833"/>
    </source>
</evidence>
<comment type="cofactor">
    <cofactor evidence="1">
        <name>Zn(2+)</name>
        <dbReference type="ChEBI" id="CHEBI:29105"/>
    </cofactor>
</comment>
<protein>
    <submittedName>
        <fullName evidence="6">MBL fold metallo-hydrolase</fullName>
    </submittedName>
</protein>
<dbReference type="GO" id="GO:0016787">
    <property type="term" value="F:hydrolase activity"/>
    <property type="evidence" value="ECO:0007669"/>
    <property type="project" value="UniProtKB-KW"/>
</dbReference>
<dbReference type="PANTHER" id="PTHR46233">
    <property type="entry name" value="HYDROXYACYLGLUTATHIONE HYDROLASE GLOC"/>
    <property type="match status" value="1"/>
</dbReference>
<evidence type="ECO:0000256" key="1">
    <source>
        <dbReference type="ARBA" id="ARBA00001947"/>
    </source>
</evidence>